<proteinExistence type="predicted"/>
<dbReference type="AlphaFoldDB" id="A0ABC9AV94"/>
<sequence length="85" mass="8963">MALLAKCFKKALLVPFLLVLLMALLHTAVPACIPLSEGCGDNLCDTICAGMGSGSGQCRTERQTSICCCQPEPSTNNDTSVHHLV</sequence>
<gene>
    <name evidence="2" type="ORF">URODEC1_LOCUS57833</name>
</gene>
<evidence type="ECO:0000313" key="3">
    <source>
        <dbReference type="Proteomes" id="UP001497457"/>
    </source>
</evidence>
<accession>A0ABC9AV94</accession>
<organism evidence="2 3">
    <name type="scientific">Urochloa decumbens</name>
    <dbReference type="NCBI Taxonomy" id="240449"/>
    <lineage>
        <taxon>Eukaryota</taxon>
        <taxon>Viridiplantae</taxon>
        <taxon>Streptophyta</taxon>
        <taxon>Embryophyta</taxon>
        <taxon>Tracheophyta</taxon>
        <taxon>Spermatophyta</taxon>
        <taxon>Magnoliopsida</taxon>
        <taxon>Liliopsida</taxon>
        <taxon>Poales</taxon>
        <taxon>Poaceae</taxon>
        <taxon>PACMAD clade</taxon>
        <taxon>Panicoideae</taxon>
        <taxon>Panicodae</taxon>
        <taxon>Paniceae</taxon>
        <taxon>Melinidinae</taxon>
        <taxon>Urochloa</taxon>
    </lineage>
</organism>
<reference evidence="2" key="1">
    <citation type="submission" date="2024-10" db="EMBL/GenBank/DDBJ databases">
        <authorList>
            <person name="Ryan C."/>
        </authorList>
    </citation>
    <scope>NUCLEOTIDE SEQUENCE [LARGE SCALE GENOMIC DNA]</scope>
</reference>
<evidence type="ECO:0000256" key="1">
    <source>
        <dbReference type="SAM" id="SignalP"/>
    </source>
</evidence>
<feature type="signal peptide" evidence="1">
    <location>
        <begin position="1"/>
        <end position="30"/>
    </location>
</feature>
<feature type="chain" id="PRO_5044818189" evidence="1">
    <location>
        <begin position="31"/>
        <end position="85"/>
    </location>
</feature>
<protein>
    <submittedName>
        <fullName evidence="2">Uncharacterized protein</fullName>
    </submittedName>
</protein>
<dbReference type="EMBL" id="OZ075132">
    <property type="protein sequence ID" value="CAL4985169.1"/>
    <property type="molecule type" value="Genomic_DNA"/>
</dbReference>
<keyword evidence="3" id="KW-1185">Reference proteome</keyword>
<evidence type="ECO:0000313" key="2">
    <source>
        <dbReference type="EMBL" id="CAL4985169.1"/>
    </source>
</evidence>
<keyword evidence="1" id="KW-0732">Signal</keyword>
<name>A0ABC9AV94_9POAL</name>
<dbReference type="Proteomes" id="UP001497457">
    <property type="component" value="Chromosome 22rd"/>
</dbReference>